<evidence type="ECO:0000313" key="2">
    <source>
        <dbReference type="Proteomes" id="UP001152885"/>
    </source>
</evidence>
<dbReference type="EMBL" id="CANTUO010000002">
    <property type="protein sequence ID" value="CAI5757856.1"/>
    <property type="molecule type" value="Genomic_DNA"/>
</dbReference>
<name>A0A9W4XGG3_9ASCO</name>
<dbReference type="Proteomes" id="UP001152885">
    <property type="component" value="Unassembled WGS sequence"/>
</dbReference>
<proteinExistence type="predicted"/>
<dbReference type="InterPro" id="IPR023674">
    <property type="entry name" value="Ribosomal_uL1-like"/>
</dbReference>
<dbReference type="SUPFAM" id="SSF56808">
    <property type="entry name" value="Ribosomal protein L1"/>
    <property type="match status" value="1"/>
</dbReference>
<comment type="caution">
    <text evidence="1">The sequence shown here is derived from an EMBL/GenBank/DDBJ whole genome shotgun (WGS) entry which is preliminary data.</text>
</comment>
<reference evidence="1" key="1">
    <citation type="submission" date="2022-12" db="EMBL/GenBank/DDBJ databases">
        <authorList>
            <person name="Brejova B."/>
        </authorList>
    </citation>
    <scope>NUCLEOTIDE SEQUENCE</scope>
</reference>
<dbReference type="AlphaFoldDB" id="A0A9W4XGG3"/>
<dbReference type="CDD" id="cd00403">
    <property type="entry name" value="Ribosomal_L1"/>
    <property type="match status" value="1"/>
</dbReference>
<sequence length="276" mass="31827">MNSETFVLGDEALNNSKKSLNALRSNDQESIIYLIINVKKKLIRSKDYIQRIIPISNKINALTNKSVLLITKDDQSYKSELLKDELTQDIFNDIIPIRRLKKKNKKELVKLFKESDYIIADHRVNKFLPNILGSIFYHKNKKLPYILQMARPTTDKSKLRISKENKLKDDRCEVKYVYKQIKSIVENTSYLPTDGDCLCIKIGMTNVSTNKIIENINDVINYLLDEKNLPNGGVLTLNQLGNIYVKTSESISLPISIKEETTEINEEDEANSDYDF</sequence>
<accession>A0A9W4XGG3</accession>
<dbReference type="InterPro" id="IPR028364">
    <property type="entry name" value="Ribosomal_uL1/biogenesis"/>
</dbReference>
<evidence type="ECO:0000313" key="1">
    <source>
        <dbReference type="EMBL" id="CAI5757856.1"/>
    </source>
</evidence>
<gene>
    <name evidence="1" type="ORF">CANVERA_P2368</name>
</gene>
<protein>
    <submittedName>
        <fullName evidence="1">Uncharacterized protein</fullName>
    </submittedName>
</protein>
<keyword evidence="2" id="KW-1185">Reference proteome</keyword>
<organism evidence="1 2">
    <name type="scientific">Candida verbasci</name>
    <dbReference type="NCBI Taxonomy" id="1227364"/>
    <lineage>
        <taxon>Eukaryota</taxon>
        <taxon>Fungi</taxon>
        <taxon>Dikarya</taxon>
        <taxon>Ascomycota</taxon>
        <taxon>Saccharomycotina</taxon>
        <taxon>Pichiomycetes</taxon>
        <taxon>Debaryomycetaceae</taxon>
        <taxon>Candida/Lodderomyces clade</taxon>
        <taxon>Candida</taxon>
    </lineage>
</organism>
<dbReference type="Pfam" id="PF00687">
    <property type="entry name" value="Ribosomal_L1"/>
    <property type="match status" value="1"/>
</dbReference>
<dbReference type="OrthoDB" id="10251727at2759"/>